<sequence>MKKKTDLQKNTESLLKNLWVKTKKKTGETAENLDTSFDLSGKYNLAANQTKKVASDLNKKLSIIDTAKRGLEIASDTAYELTSTQQYKQVKQITATVKDSARRHIVNPVSDLIDEHGVKGSLNDGIQLAAKEYGRVRSFIKPYYAPETPQELLQSTKDELVYINACILQISCNDAEALANKFGSAVVSKIAGVASAGSLLALAGTFGTAGTGTAISTLSGAAATNASLAWVGGLLGGGMATGAFVTGGLSLAVGYGVYKLIGSEARQESDLNEIEKRILESTGFLIAALNDVLKNKELAFSVDDARCLLEQTLKPLHALLKEHSDTICKRLDNKNAIAYEQHGLIDFQKKVIEGFEFFIKEKAQQRRQRYPEFAVAGVIFALLTDFELDNSKETQLALEAIRRVRSDWNEDTPNAEIGQTLASFNDEQMRGLANNAKGIYHELLYVDNYNTEHTDTYAQIHESTNHAGSDVIIRNSTTHETIGEYQLKASSSDAIIRDHFEKYPDIEVLSTDEVSRKITGVDSTGISNQDITNEINSTTEALAQGDVTSRVEEAAIAAAVIAAGREAVLMMNGDVDSKSGKNIINSAGVTAASTGVVALLFG</sequence>
<dbReference type="EMBL" id="RPOK01000001">
    <property type="protein sequence ID" value="RPJ68216.1"/>
    <property type="molecule type" value="Genomic_DNA"/>
</dbReference>
<dbReference type="Proteomes" id="UP000275281">
    <property type="component" value="Unassembled WGS sequence"/>
</dbReference>
<proteinExistence type="predicted"/>
<dbReference type="AlphaFoldDB" id="A0A3N5Y5B8"/>
<accession>A0A3N5Y5B8</accession>
<keyword evidence="2" id="KW-1185">Reference proteome</keyword>
<organism evidence="1 2">
    <name type="scientific">Alteromonas sediminis</name>
    <dbReference type="NCBI Taxonomy" id="2259342"/>
    <lineage>
        <taxon>Bacteria</taxon>
        <taxon>Pseudomonadati</taxon>
        <taxon>Pseudomonadota</taxon>
        <taxon>Gammaproteobacteria</taxon>
        <taxon>Alteromonadales</taxon>
        <taxon>Alteromonadaceae</taxon>
        <taxon>Alteromonas/Salinimonas group</taxon>
        <taxon>Alteromonas</taxon>
    </lineage>
</organism>
<reference evidence="1 2" key="1">
    <citation type="submission" date="2018-11" db="EMBL/GenBank/DDBJ databases">
        <authorList>
            <person name="Ye M.-Q."/>
            <person name="Du Z.-J."/>
        </authorList>
    </citation>
    <scope>NUCLEOTIDE SEQUENCE [LARGE SCALE GENOMIC DNA]</scope>
    <source>
        <strain evidence="1 2">U0105</strain>
    </source>
</reference>
<dbReference type="RefSeq" id="WP_165870347.1">
    <property type="nucleotide sequence ID" value="NZ_JBHRSN010000005.1"/>
</dbReference>
<protein>
    <submittedName>
        <fullName evidence="1">Uncharacterized protein</fullName>
    </submittedName>
</protein>
<gene>
    <name evidence="1" type="ORF">DRW07_02065</name>
</gene>
<evidence type="ECO:0000313" key="1">
    <source>
        <dbReference type="EMBL" id="RPJ68216.1"/>
    </source>
</evidence>
<comment type="caution">
    <text evidence="1">The sequence shown here is derived from an EMBL/GenBank/DDBJ whole genome shotgun (WGS) entry which is preliminary data.</text>
</comment>
<evidence type="ECO:0000313" key="2">
    <source>
        <dbReference type="Proteomes" id="UP000275281"/>
    </source>
</evidence>
<name>A0A3N5Y5B8_9ALTE</name>